<dbReference type="Proteomes" id="UP000032076">
    <property type="component" value="Unassembled WGS sequence"/>
</dbReference>
<name>A0A0D0FE79_9BACI</name>
<proteinExistence type="predicted"/>
<accession>A0A0D0FE79</accession>
<dbReference type="OrthoDB" id="9933038at2"/>
<dbReference type="RefSeq" id="WP_041844849.1">
    <property type="nucleotide sequence ID" value="NZ_CP023704.1"/>
</dbReference>
<organism evidence="1 2">
    <name type="scientific">Caldibacillus thermoamylovorans</name>
    <dbReference type="NCBI Taxonomy" id="35841"/>
    <lineage>
        <taxon>Bacteria</taxon>
        <taxon>Bacillati</taxon>
        <taxon>Bacillota</taxon>
        <taxon>Bacilli</taxon>
        <taxon>Bacillales</taxon>
        <taxon>Bacillaceae</taxon>
        <taxon>Caldibacillus</taxon>
    </lineage>
</organism>
<gene>
    <name evidence="1" type="ORF">B4167_0846</name>
</gene>
<dbReference type="AlphaFoldDB" id="A0A0D0FE79"/>
<sequence>MHFIDLKGKSKSQLEDMLLEKQDNLLFGYKMIQQGTPKSALAEEIWKTEQEISIIKRKLKRK</sequence>
<reference evidence="1 2" key="1">
    <citation type="submission" date="2015-01" db="EMBL/GenBank/DDBJ databases">
        <title>Draft Genome Sequences of Four Bacillus thermoamylovorans Strains, Isolated From Food Products.</title>
        <authorList>
            <person name="Krawcyk A.O."/>
            <person name="Berendsen E.M."/>
            <person name="Eijlander R.T."/>
            <person name="de Jong A."/>
            <person name="Wells-Bennik M."/>
            <person name="Kuipers O.P."/>
        </authorList>
    </citation>
    <scope>NUCLEOTIDE SEQUENCE [LARGE SCALE GENOMIC DNA]</scope>
    <source>
        <strain evidence="1 2">B4167</strain>
    </source>
</reference>
<dbReference type="KEGG" id="bthv:CQJ30_13105"/>
<protein>
    <submittedName>
        <fullName evidence="1">Uncharacterized protein</fullName>
    </submittedName>
</protein>
<evidence type="ECO:0000313" key="1">
    <source>
        <dbReference type="EMBL" id="KIO70154.1"/>
    </source>
</evidence>
<evidence type="ECO:0000313" key="2">
    <source>
        <dbReference type="Proteomes" id="UP000032076"/>
    </source>
</evidence>
<dbReference type="EMBL" id="JXLU01000147">
    <property type="protein sequence ID" value="KIO70154.1"/>
    <property type="molecule type" value="Genomic_DNA"/>
</dbReference>
<comment type="caution">
    <text evidence="1">The sequence shown here is derived from an EMBL/GenBank/DDBJ whole genome shotgun (WGS) entry which is preliminary data.</text>
</comment>